<dbReference type="AlphaFoldDB" id="A0A2P4PK33"/>
<comment type="caution">
    <text evidence="2">The sequence shown here is derived from an EMBL/GenBank/DDBJ whole genome shotgun (WGS) entry which is preliminary data.</text>
</comment>
<keyword evidence="3" id="KW-1185">Reference proteome</keyword>
<dbReference type="SMR" id="A0A2P4PK33"/>
<dbReference type="Gene3D" id="1.20.120.20">
    <property type="entry name" value="Apolipoprotein"/>
    <property type="match status" value="1"/>
</dbReference>
<accession>A0A2P4PK33</accession>
<evidence type="ECO:0000256" key="1">
    <source>
        <dbReference type="SAM" id="Coils"/>
    </source>
</evidence>
<keyword evidence="1" id="KW-0175">Coiled coil</keyword>
<sequence>MFGHIRLIRYGLKKHSTFQPSGFKKYSTFQPPGNLGKEFKLMNFQSPGFRKYSTYQPPSGLGYSRKKIYDLERNLNEMGQKLREEINNVRQEMEKNLGEEINNVCQVMLRKEINNVRQEIGQNLGEEINNVREEIGQNLRNKIEQDLRKEINEVNRNSLKIINREYEISSSVLVTLSALYCTCMTTLACLSILDKWENLKLYFSKRLENFASYF</sequence>
<name>A0A2P4PK33_RHIID</name>
<evidence type="ECO:0000313" key="3">
    <source>
        <dbReference type="Proteomes" id="UP000018888"/>
    </source>
</evidence>
<evidence type="ECO:0000313" key="2">
    <source>
        <dbReference type="EMBL" id="POG65735.1"/>
    </source>
</evidence>
<reference evidence="2 3" key="1">
    <citation type="journal article" date="2013" name="Proc. Natl. Acad. Sci. U.S.A.">
        <title>Genome of an arbuscular mycorrhizal fungus provides insight into the oldest plant symbiosis.</title>
        <authorList>
            <person name="Tisserant E."/>
            <person name="Malbreil M."/>
            <person name="Kuo A."/>
            <person name="Kohler A."/>
            <person name="Symeonidi A."/>
            <person name="Balestrini R."/>
            <person name="Charron P."/>
            <person name="Duensing N."/>
            <person name="Frei Dit Frey N."/>
            <person name="Gianinazzi-Pearson V."/>
            <person name="Gilbert L.B."/>
            <person name="Handa Y."/>
            <person name="Herr J.R."/>
            <person name="Hijri M."/>
            <person name="Koul R."/>
            <person name="Kawaguchi M."/>
            <person name="Krajinski F."/>
            <person name="Lammers P.J."/>
            <person name="Masclaux F.G."/>
            <person name="Murat C."/>
            <person name="Morin E."/>
            <person name="Ndikumana S."/>
            <person name="Pagni M."/>
            <person name="Petitpierre D."/>
            <person name="Requena N."/>
            <person name="Rosikiewicz P."/>
            <person name="Riley R."/>
            <person name="Saito K."/>
            <person name="San Clemente H."/>
            <person name="Shapiro H."/>
            <person name="van Tuinen D."/>
            <person name="Becard G."/>
            <person name="Bonfante P."/>
            <person name="Paszkowski U."/>
            <person name="Shachar-Hill Y.Y."/>
            <person name="Tuskan G.A."/>
            <person name="Young P.W."/>
            <person name="Sanders I.R."/>
            <person name="Henrissat B."/>
            <person name="Rensing S.A."/>
            <person name="Grigoriev I.V."/>
            <person name="Corradi N."/>
            <person name="Roux C."/>
            <person name="Martin F."/>
        </authorList>
    </citation>
    <scope>NUCLEOTIDE SEQUENCE [LARGE SCALE GENOMIC DNA]</scope>
    <source>
        <strain evidence="2 3">DAOM 197198</strain>
    </source>
</reference>
<dbReference type="VEuPathDB" id="FungiDB:RhiirFUN_017642"/>
<feature type="coiled-coil region" evidence="1">
    <location>
        <begin position="68"/>
        <end position="103"/>
    </location>
</feature>
<organism evidence="2 3">
    <name type="scientific">Rhizophagus irregularis (strain DAOM 181602 / DAOM 197198 / MUCL 43194)</name>
    <name type="common">Arbuscular mycorrhizal fungus</name>
    <name type="synonym">Glomus intraradices</name>
    <dbReference type="NCBI Taxonomy" id="747089"/>
    <lineage>
        <taxon>Eukaryota</taxon>
        <taxon>Fungi</taxon>
        <taxon>Fungi incertae sedis</taxon>
        <taxon>Mucoromycota</taxon>
        <taxon>Glomeromycotina</taxon>
        <taxon>Glomeromycetes</taxon>
        <taxon>Glomerales</taxon>
        <taxon>Glomeraceae</taxon>
        <taxon>Rhizophagus</taxon>
    </lineage>
</organism>
<dbReference type="Proteomes" id="UP000018888">
    <property type="component" value="Unassembled WGS sequence"/>
</dbReference>
<protein>
    <submittedName>
        <fullName evidence="2">Uncharacterized protein</fullName>
    </submittedName>
</protein>
<reference evidence="2 3" key="2">
    <citation type="journal article" date="2018" name="New Phytol.">
        <title>High intraspecific genome diversity in the model arbuscular mycorrhizal symbiont Rhizophagus irregularis.</title>
        <authorList>
            <person name="Chen E.C.H."/>
            <person name="Morin E."/>
            <person name="Beaudet D."/>
            <person name="Noel J."/>
            <person name="Yildirir G."/>
            <person name="Ndikumana S."/>
            <person name="Charron P."/>
            <person name="St-Onge C."/>
            <person name="Giorgi J."/>
            <person name="Kruger M."/>
            <person name="Marton T."/>
            <person name="Ropars J."/>
            <person name="Grigoriev I.V."/>
            <person name="Hainaut M."/>
            <person name="Henrissat B."/>
            <person name="Roux C."/>
            <person name="Martin F."/>
            <person name="Corradi N."/>
        </authorList>
    </citation>
    <scope>NUCLEOTIDE SEQUENCE [LARGE SCALE GENOMIC DNA]</scope>
    <source>
        <strain evidence="2 3">DAOM 197198</strain>
    </source>
</reference>
<proteinExistence type="predicted"/>
<dbReference type="EMBL" id="AUPC02000207">
    <property type="protein sequence ID" value="POG65735.1"/>
    <property type="molecule type" value="Genomic_DNA"/>
</dbReference>
<gene>
    <name evidence="2" type="ORF">GLOIN_2v1781383</name>
</gene>